<keyword evidence="5" id="KW-0378">Hydrolase</keyword>
<feature type="transmembrane region" description="Helical" evidence="8">
    <location>
        <begin position="261"/>
        <end position="281"/>
    </location>
</feature>
<dbReference type="Proteomes" id="UP000315648">
    <property type="component" value="Unassembled WGS sequence"/>
</dbReference>
<evidence type="ECO:0000313" key="9">
    <source>
        <dbReference type="EMBL" id="TSJ78877.1"/>
    </source>
</evidence>
<feature type="transmembrane region" description="Helical" evidence="8">
    <location>
        <begin position="82"/>
        <end position="105"/>
    </location>
</feature>
<evidence type="ECO:0000256" key="4">
    <source>
        <dbReference type="ARBA" id="ARBA00022692"/>
    </source>
</evidence>
<keyword evidence="6 8" id="KW-1133">Transmembrane helix</keyword>
<feature type="transmembrane region" description="Helical" evidence="8">
    <location>
        <begin position="198"/>
        <end position="215"/>
    </location>
</feature>
<dbReference type="AlphaFoldDB" id="A0A556QQE9"/>
<reference evidence="9 10" key="1">
    <citation type="submission" date="2019-07" db="EMBL/GenBank/DDBJ databases">
        <title>Description of 53C-WASEF.</title>
        <authorList>
            <person name="Pitt A."/>
            <person name="Hahn M.W."/>
        </authorList>
    </citation>
    <scope>NUCLEOTIDE SEQUENCE [LARGE SCALE GENOMIC DNA]</scope>
    <source>
        <strain evidence="9 10">53C-WASEF</strain>
    </source>
</reference>
<dbReference type="NCBIfam" id="TIGR04178">
    <property type="entry name" value="exo_archaeo"/>
    <property type="match status" value="1"/>
</dbReference>
<feature type="transmembrane region" description="Helical" evidence="8">
    <location>
        <begin position="165"/>
        <end position="186"/>
    </location>
</feature>
<dbReference type="RefSeq" id="WP_144229218.1">
    <property type="nucleotide sequence ID" value="NZ_CBCRVV010000019.1"/>
</dbReference>
<dbReference type="InterPro" id="IPR019127">
    <property type="entry name" value="Exosortase"/>
</dbReference>
<dbReference type="GO" id="GO:0005886">
    <property type="term" value="C:plasma membrane"/>
    <property type="evidence" value="ECO:0007669"/>
    <property type="project" value="UniProtKB-SubCell"/>
</dbReference>
<evidence type="ECO:0000256" key="3">
    <source>
        <dbReference type="ARBA" id="ARBA00022670"/>
    </source>
</evidence>
<evidence type="ECO:0000256" key="1">
    <source>
        <dbReference type="ARBA" id="ARBA00004651"/>
    </source>
</evidence>
<evidence type="ECO:0000256" key="8">
    <source>
        <dbReference type="SAM" id="Phobius"/>
    </source>
</evidence>
<keyword evidence="10" id="KW-1185">Reference proteome</keyword>
<feature type="transmembrane region" description="Helical" evidence="8">
    <location>
        <begin position="235"/>
        <end position="254"/>
    </location>
</feature>
<keyword evidence="2" id="KW-1003">Cell membrane</keyword>
<dbReference type="Pfam" id="PF09721">
    <property type="entry name" value="Exosortase_EpsH"/>
    <property type="match status" value="1"/>
</dbReference>
<evidence type="ECO:0000256" key="6">
    <source>
        <dbReference type="ARBA" id="ARBA00022989"/>
    </source>
</evidence>
<keyword evidence="7 8" id="KW-0472">Membrane</keyword>
<proteinExistence type="predicted"/>
<name>A0A556QQE9_9BACT</name>
<feature type="transmembrane region" description="Helical" evidence="8">
    <location>
        <begin position="44"/>
        <end position="62"/>
    </location>
</feature>
<protein>
    <submittedName>
        <fullName evidence="9">Exosortase/archaeosortase family protein</fullName>
    </submittedName>
</protein>
<feature type="transmembrane region" description="Helical" evidence="8">
    <location>
        <begin position="12"/>
        <end position="32"/>
    </location>
</feature>
<dbReference type="GO" id="GO:0006508">
    <property type="term" value="P:proteolysis"/>
    <property type="evidence" value="ECO:0007669"/>
    <property type="project" value="UniProtKB-KW"/>
</dbReference>
<sequence>MTRLWKQWTATVPAPFLSALFLGAGFMGFVAWDQSHWWSTKEDYGFGWLVPAFVAFVVYDRWPKILAALKACAAPGSPRVSGGAQFTLSFLTYAALAGGALLFLIGALYRAGAGPSYPGTLALSLGTGAMILPLLLLNTPETTPAAGAGVTTGKVGFFEDGRVRLVAPFLFPALVWLVSAPMVSVIENNLSLFMLNRVASVVFFTFDTLGLAIEQQGNVLKLPLGDVGVAEACSGIRSFTACLFAGSFLAAVFLDKLWKKVGLVASAIVFAFMTNLIRSLFLTAWAYNYGPKAIEGKVHDIAGYAVLGLTVIGLLCLLPLFNLTFVSGDGSHDGEDAPVTNRKTG</sequence>
<comment type="subcellular location">
    <subcellularLocation>
        <location evidence="1">Cell membrane</location>
        <topology evidence="1">Multi-pass membrane protein</topology>
    </subcellularLocation>
</comment>
<dbReference type="GO" id="GO:0008233">
    <property type="term" value="F:peptidase activity"/>
    <property type="evidence" value="ECO:0007669"/>
    <property type="project" value="UniProtKB-KW"/>
</dbReference>
<evidence type="ECO:0000256" key="7">
    <source>
        <dbReference type="ARBA" id="ARBA00023136"/>
    </source>
</evidence>
<keyword evidence="3" id="KW-0645">Protease</keyword>
<gene>
    <name evidence="9" type="ORF">FPL22_06120</name>
</gene>
<feature type="transmembrane region" description="Helical" evidence="8">
    <location>
        <begin position="117"/>
        <end position="137"/>
    </location>
</feature>
<dbReference type="EMBL" id="VMBG01000001">
    <property type="protein sequence ID" value="TSJ78877.1"/>
    <property type="molecule type" value="Genomic_DNA"/>
</dbReference>
<organism evidence="9 10">
    <name type="scientific">Rariglobus hedericola</name>
    <dbReference type="NCBI Taxonomy" id="2597822"/>
    <lineage>
        <taxon>Bacteria</taxon>
        <taxon>Pseudomonadati</taxon>
        <taxon>Verrucomicrobiota</taxon>
        <taxon>Opitutia</taxon>
        <taxon>Opitutales</taxon>
        <taxon>Opitutaceae</taxon>
        <taxon>Rariglobus</taxon>
    </lineage>
</organism>
<dbReference type="InterPro" id="IPR026392">
    <property type="entry name" value="Exo/Archaeosortase_dom"/>
</dbReference>
<keyword evidence="4 8" id="KW-0812">Transmembrane</keyword>
<evidence type="ECO:0000256" key="5">
    <source>
        <dbReference type="ARBA" id="ARBA00022801"/>
    </source>
</evidence>
<comment type="caution">
    <text evidence="9">The sequence shown here is derived from an EMBL/GenBank/DDBJ whole genome shotgun (WGS) entry which is preliminary data.</text>
</comment>
<accession>A0A556QQE9</accession>
<evidence type="ECO:0000256" key="2">
    <source>
        <dbReference type="ARBA" id="ARBA00022475"/>
    </source>
</evidence>
<feature type="transmembrane region" description="Helical" evidence="8">
    <location>
        <begin position="301"/>
        <end position="321"/>
    </location>
</feature>
<evidence type="ECO:0000313" key="10">
    <source>
        <dbReference type="Proteomes" id="UP000315648"/>
    </source>
</evidence>
<dbReference type="OrthoDB" id="181186at2"/>